<dbReference type="InterPro" id="IPR007842">
    <property type="entry name" value="HEPN_dom"/>
</dbReference>
<comment type="similarity">
    <text evidence="1">Belongs to the UPF0332 family.</text>
</comment>
<proteinExistence type="inferred from homology"/>
<dbReference type="PANTHER" id="PTHR36565">
    <property type="entry name" value="UPF0332 PROTEIN TM_1000"/>
    <property type="match status" value="1"/>
</dbReference>
<keyword evidence="4" id="KW-1185">Reference proteome</keyword>
<dbReference type="PANTHER" id="PTHR36565:SF1">
    <property type="entry name" value="UPF0332 PROTEIN TM_1000"/>
    <property type="match status" value="1"/>
</dbReference>
<dbReference type="PATRIC" id="fig|55758.3.peg.1933"/>
<dbReference type="Proteomes" id="UP000077066">
    <property type="component" value="Unassembled WGS sequence"/>
</dbReference>
<gene>
    <name evidence="3" type="ORF">MBFIL_17180</name>
</gene>
<evidence type="ECO:0000313" key="3">
    <source>
        <dbReference type="EMBL" id="KZX10600.1"/>
    </source>
</evidence>
<dbReference type="EMBL" id="LWMT01000271">
    <property type="protein sequence ID" value="KZX10600.1"/>
    <property type="molecule type" value="Genomic_DNA"/>
</dbReference>
<dbReference type="InterPro" id="IPR052226">
    <property type="entry name" value="UPF0332_toxin"/>
</dbReference>
<evidence type="ECO:0000259" key="2">
    <source>
        <dbReference type="Pfam" id="PF05168"/>
    </source>
</evidence>
<dbReference type="AlphaFoldDB" id="A0A162FIR5"/>
<organism evidence="3 4">
    <name type="scientific">Methanobrevibacter filiformis</name>
    <dbReference type="NCBI Taxonomy" id="55758"/>
    <lineage>
        <taxon>Archaea</taxon>
        <taxon>Methanobacteriati</taxon>
        <taxon>Methanobacteriota</taxon>
        <taxon>Methanomada group</taxon>
        <taxon>Methanobacteria</taxon>
        <taxon>Methanobacteriales</taxon>
        <taxon>Methanobacteriaceae</taxon>
        <taxon>Methanobrevibacter</taxon>
    </lineage>
</organism>
<reference evidence="3 4" key="1">
    <citation type="submission" date="2016-04" db="EMBL/GenBank/DDBJ databases">
        <title>Genome sequence of Methanobrevibacter filiformis DSM 11501.</title>
        <authorList>
            <person name="Poehlein A."/>
            <person name="Seedorf H."/>
            <person name="Daniel R."/>
        </authorList>
    </citation>
    <scope>NUCLEOTIDE SEQUENCE [LARGE SCALE GENOMIC DNA]</scope>
    <source>
        <strain evidence="3 4">DSM 11501</strain>
    </source>
</reference>
<dbReference type="STRING" id="55758.MBFIL_17180"/>
<dbReference type="Gene3D" id="1.20.120.330">
    <property type="entry name" value="Nucleotidyltransferases domain 2"/>
    <property type="match status" value="1"/>
</dbReference>
<accession>A0A162FIR5</accession>
<evidence type="ECO:0000313" key="4">
    <source>
        <dbReference type="Proteomes" id="UP000077066"/>
    </source>
</evidence>
<protein>
    <submittedName>
        <fullName evidence="3">HEPN domain protein</fullName>
    </submittedName>
</protein>
<dbReference type="Pfam" id="PF05168">
    <property type="entry name" value="HEPN"/>
    <property type="match status" value="1"/>
</dbReference>
<comment type="caution">
    <text evidence="3">The sequence shown here is derived from an EMBL/GenBank/DDBJ whole genome shotgun (WGS) entry which is preliminary data.</text>
</comment>
<feature type="domain" description="HEPN" evidence="2">
    <location>
        <begin position="15"/>
        <end position="128"/>
    </location>
</feature>
<sequence>MWIRKALFLHDCESAFKRALNMLSDAEFNFNGNRYNTSINRSYYAVFYATKDLLFKKGIESKKHSGNIQNFGKEYVAKGDFDPKIAKILSQLEVDRINMDYDTDFNASKFRAKQDLDNANLFISECKKFL</sequence>
<evidence type="ECO:0000256" key="1">
    <source>
        <dbReference type="ARBA" id="ARBA00038248"/>
    </source>
</evidence>
<name>A0A162FIR5_9EURY</name>